<dbReference type="FunFam" id="1.25.40.180:FF:000042">
    <property type="entry name" value="Eukaryotic translation initiation factor 4 gamma"/>
    <property type="match status" value="1"/>
</dbReference>
<name>A0A1W4WFV8_AGRPL</name>
<dbReference type="Pfam" id="PF02854">
    <property type="entry name" value="MIF4G"/>
    <property type="match status" value="1"/>
</dbReference>
<accession>A0A1W4WFV8</accession>
<dbReference type="GeneID" id="108732529"/>
<dbReference type="GO" id="GO:0003729">
    <property type="term" value="F:mRNA binding"/>
    <property type="evidence" value="ECO:0007669"/>
    <property type="project" value="TreeGrafter"/>
</dbReference>
<dbReference type="Gene3D" id="1.25.40.180">
    <property type="match status" value="4"/>
</dbReference>
<reference evidence="3" key="1">
    <citation type="submission" date="2025-08" db="UniProtKB">
        <authorList>
            <consortium name="RefSeq"/>
        </authorList>
    </citation>
    <scope>IDENTIFICATION</scope>
    <source>
        <tissue evidence="3">Entire body</tissue>
    </source>
</reference>
<dbReference type="RefSeq" id="XP_018318895.1">
    <property type="nucleotide sequence ID" value="XM_018463393.1"/>
</dbReference>
<dbReference type="Proteomes" id="UP000192223">
    <property type="component" value="Unplaced"/>
</dbReference>
<evidence type="ECO:0000259" key="1">
    <source>
        <dbReference type="SMART" id="SM00543"/>
    </source>
</evidence>
<dbReference type="SUPFAM" id="SSF48371">
    <property type="entry name" value="ARM repeat"/>
    <property type="match status" value="4"/>
</dbReference>
<organism evidence="2 3">
    <name type="scientific">Agrilus planipennis</name>
    <name type="common">Emerald ash borer</name>
    <name type="synonym">Agrilus marcopoli</name>
    <dbReference type="NCBI Taxonomy" id="224129"/>
    <lineage>
        <taxon>Eukaryota</taxon>
        <taxon>Metazoa</taxon>
        <taxon>Ecdysozoa</taxon>
        <taxon>Arthropoda</taxon>
        <taxon>Hexapoda</taxon>
        <taxon>Insecta</taxon>
        <taxon>Pterygota</taxon>
        <taxon>Neoptera</taxon>
        <taxon>Endopterygota</taxon>
        <taxon>Coleoptera</taxon>
        <taxon>Polyphaga</taxon>
        <taxon>Elateriformia</taxon>
        <taxon>Buprestoidea</taxon>
        <taxon>Buprestidae</taxon>
        <taxon>Agrilinae</taxon>
        <taxon>Agrilus</taxon>
    </lineage>
</organism>
<gene>
    <name evidence="3" type="primary">LOC108732529</name>
</gene>
<dbReference type="InterPro" id="IPR016024">
    <property type="entry name" value="ARM-type_fold"/>
</dbReference>
<dbReference type="InParanoid" id="A0A1W4WFV8"/>
<dbReference type="KEGG" id="apln:108732529"/>
<dbReference type="STRING" id="224129.A0A1W4WFV8"/>
<dbReference type="GO" id="GO:0016281">
    <property type="term" value="C:eukaryotic translation initiation factor 4F complex"/>
    <property type="evidence" value="ECO:0007669"/>
    <property type="project" value="TreeGrafter"/>
</dbReference>
<feature type="domain" description="MIF4G" evidence="1">
    <location>
        <begin position="477"/>
        <end position="689"/>
    </location>
</feature>
<protein>
    <submittedName>
        <fullName evidence="3">Uncharacterized protein LOC108732529 isoform X1</fullName>
    </submittedName>
</protein>
<evidence type="ECO:0000313" key="3">
    <source>
        <dbReference type="RefSeq" id="XP_018318895.1"/>
    </source>
</evidence>
<evidence type="ECO:0000313" key="2">
    <source>
        <dbReference type="Proteomes" id="UP000192223"/>
    </source>
</evidence>
<proteinExistence type="predicted"/>
<dbReference type="OrthoDB" id="786951at2759"/>
<dbReference type="CTD" id="34845"/>
<dbReference type="InterPro" id="IPR003890">
    <property type="entry name" value="MIF4G-like_typ-3"/>
</dbReference>
<dbReference type="SMART" id="SM00543">
    <property type="entry name" value="MIF4G"/>
    <property type="match status" value="1"/>
</dbReference>
<dbReference type="GO" id="GO:0003743">
    <property type="term" value="F:translation initiation factor activity"/>
    <property type="evidence" value="ECO:0007669"/>
    <property type="project" value="TreeGrafter"/>
</dbReference>
<dbReference type="AlphaFoldDB" id="A0A1W4WFV8"/>
<sequence>MDTDKRNKSTDCVDSEEERDVFDVKESDNLYQEVRDILSQLTSKNFQNCFIKIRSLKINTCEELHGIVNLLFEEIMNYESCALLCRELVLMPMLKSEELKKKFGVKFTTFRMLLYIRCEVELKKILNDDEYLINLMFIDVYYNTFLHISADVYYTSEEQKEFHNEGKQFHKQLNETSITFIKFLGELYRQFVITNDILRKFMVNVIVDMGQKYLSCINYLSSAIGEELRKNPVYQQTSDSKVIKQETDDKHVPEEQLGILIENTYERKELVSNSSVFKEVKENIKKKIDEKDRKVYTLENLLLLRNVPSSIKLPENYKNASIRPLTPQTDIQDTEKLYPMEAAVYTVSASSSASEEIGTQNKTMMEVPQQESRKKRQRSKQLTVDPGVWMDPVKTAVCKSSDLVSPVHETISQNNTAIMALPKKSKQKQLTLIVDPVTGRKMYKLVEKQEENKLNLKSNPSSVSQPVESAKTKEELHKIVNKTITKLTSSSLKSTVDRITSLKVNTYEYVKYVIEIIMERTINKFESCALLCKELDQMQVPTLDGLKGRMKMTTFHELLLARCVEDLYNVPCLTEEEIATSENEAVISLRLKHVGLVHFMRELHKNQILTDESVVECVVYLLKTWRTKSEGNLECVCRLLLMFGEELEARKVDLNSHFNTLKQICNNKQKISSMLRLISQSLHDLWKAKWAPEKREICQMLQNAYNPRMTKTELCGITVSLMKKQALKRIKLLQIDTYEQLNGVVTVIFSKASVCPEFCLQVCMALLHIKVPCIKNDSLQIVDIQRALRNKCEKEKGSPGFTKLKPGFNKFIGFLFEKELITSAIVVKWIAKLLKNVNENSLVSAHELLVQVGERLEKNGIDLSPHYNRINGIVQKEPGTISNNVLIKLGCLLTWRNAMLSLQRVQPPQFQTITNQPNNDVQHKLFEGLQKLTLSNNSSETISQYQTVPQQIKVITKNGIQTKDIIVLPDHSAQQIHGKGLPENSKWLKDSRIMSQSENNISLSDHSQNDKQLPSTSKITILPNNEKLKLEDVSNGTASFAEVHKKLLTLFSVNTPINEVIQWIQTNIGEAKEEEAFVRALMTAILQQCIVNNKLNDQAFKNFYQYIHRLYIGSSDSVEIYCLYAIQTLCYKLGFPEGLLLTTFKKLYEDSIILPESFLTWKACSDPTKQAGKEEYDELGRLQRTCQGEIAVNKCEGTCNSQVQPSVITPTGFLKECYCCRESFLRERIVTLTHCYDPDGMRLTTEDTHSMDVKLREPSDCKCYKCGEYTR</sequence>
<keyword evidence="2" id="KW-1185">Reference proteome</keyword>
<dbReference type="PANTHER" id="PTHR23253:SF78">
    <property type="entry name" value="EUKARYOTIC TRANSLATION INITIATION FACTOR 4G1, ISOFORM B-RELATED"/>
    <property type="match status" value="1"/>
</dbReference>
<dbReference type="PANTHER" id="PTHR23253">
    <property type="entry name" value="EUKARYOTIC TRANSLATION INITIATION FACTOR 4 GAMMA"/>
    <property type="match status" value="1"/>
</dbReference>
<dbReference type="CDD" id="cd11559">
    <property type="entry name" value="W2_eIF4G1_like"/>
    <property type="match status" value="1"/>
</dbReference>